<dbReference type="InterPro" id="IPR000182">
    <property type="entry name" value="GNAT_dom"/>
</dbReference>
<dbReference type="Proteomes" id="UP000809243">
    <property type="component" value="Unassembled WGS sequence"/>
</dbReference>
<protein>
    <submittedName>
        <fullName evidence="3">GNAT family N-acetyltransferase</fullName>
    </submittedName>
</protein>
<proteinExistence type="predicted"/>
<dbReference type="GO" id="GO:0016747">
    <property type="term" value="F:acyltransferase activity, transferring groups other than amino-acyl groups"/>
    <property type="evidence" value="ECO:0007669"/>
    <property type="project" value="InterPro"/>
</dbReference>
<dbReference type="InterPro" id="IPR016181">
    <property type="entry name" value="Acyl_CoA_acyltransferase"/>
</dbReference>
<gene>
    <name evidence="3" type="ORF">JW744_01630</name>
</gene>
<feature type="domain" description="N-acetyltransferase" evidence="2">
    <location>
        <begin position="6"/>
        <end position="169"/>
    </location>
</feature>
<reference evidence="3" key="1">
    <citation type="submission" date="2021-01" db="EMBL/GenBank/DDBJ databases">
        <title>Active Sulfur Cycling in an Early Earth Analoge.</title>
        <authorList>
            <person name="Hahn C.R."/>
            <person name="Youssef N.H."/>
            <person name="Elshahed M."/>
        </authorList>
    </citation>
    <scope>NUCLEOTIDE SEQUENCE</scope>
    <source>
        <strain evidence="3">Zod_Metabat.1151</strain>
    </source>
</reference>
<dbReference type="SUPFAM" id="SSF55729">
    <property type="entry name" value="Acyl-CoA N-acyltransferases (Nat)"/>
    <property type="match status" value="1"/>
</dbReference>
<dbReference type="Pfam" id="PF00583">
    <property type="entry name" value="Acetyltransf_1"/>
    <property type="match status" value="1"/>
</dbReference>
<sequence length="251" mass="28404">MPVEGITIVDAKRLDQEQLKQLRQRSAEYSKLQEYTKPLTVNLKTGRSQWFCALNQKGDVVGFARNMINSSKRTINLHDIYVHPTLQKKSLGRSLVARTVALARGKGRYSLRIDWLDPHTSLHLVNSMGKAIRERSLNKGKTGKAKRGHGFKVGLKAHEFSLWEKAYIKADYGQGKSFKAGVAEFRKAFPGEAVLRNVKAKHRGKKGAVTDAWVQMRQRRGTKKTMPGPKSLGKSLFTPKGMKARIRRRPR</sequence>
<dbReference type="AlphaFoldDB" id="A0A938YMY7"/>
<name>A0A938YMY7_9ARCH</name>
<feature type="compositionally biased region" description="Basic residues" evidence="1">
    <location>
        <begin position="242"/>
        <end position="251"/>
    </location>
</feature>
<evidence type="ECO:0000256" key="1">
    <source>
        <dbReference type="SAM" id="MobiDB-lite"/>
    </source>
</evidence>
<dbReference type="PROSITE" id="PS51186">
    <property type="entry name" value="GNAT"/>
    <property type="match status" value="1"/>
</dbReference>
<dbReference type="EMBL" id="JAFGDB010000027">
    <property type="protein sequence ID" value="MBN2067148.1"/>
    <property type="molecule type" value="Genomic_DNA"/>
</dbReference>
<feature type="region of interest" description="Disordered" evidence="1">
    <location>
        <begin position="218"/>
        <end position="251"/>
    </location>
</feature>
<comment type="caution">
    <text evidence="3">The sequence shown here is derived from an EMBL/GenBank/DDBJ whole genome shotgun (WGS) entry which is preliminary data.</text>
</comment>
<dbReference type="Gene3D" id="3.40.630.30">
    <property type="match status" value="1"/>
</dbReference>
<accession>A0A938YMY7</accession>
<evidence type="ECO:0000259" key="2">
    <source>
        <dbReference type="PROSITE" id="PS51186"/>
    </source>
</evidence>
<dbReference type="CDD" id="cd04301">
    <property type="entry name" value="NAT_SF"/>
    <property type="match status" value="1"/>
</dbReference>
<organism evidence="3 4">
    <name type="scientific">Candidatus Iainarchaeum sp</name>
    <dbReference type="NCBI Taxonomy" id="3101447"/>
    <lineage>
        <taxon>Archaea</taxon>
        <taxon>Candidatus Iainarchaeota</taxon>
        <taxon>Candidatus Iainarchaeia</taxon>
        <taxon>Candidatus Iainarchaeales</taxon>
        <taxon>Candidatus Iainarchaeaceae</taxon>
        <taxon>Candidatus Iainarchaeum</taxon>
    </lineage>
</organism>
<evidence type="ECO:0000313" key="3">
    <source>
        <dbReference type="EMBL" id="MBN2067148.1"/>
    </source>
</evidence>
<evidence type="ECO:0000313" key="4">
    <source>
        <dbReference type="Proteomes" id="UP000809243"/>
    </source>
</evidence>